<dbReference type="InterPro" id="IPR042097">
    <property type="entry name" value="Aminopeptidase_N-like_N_sf"/>
</dbReference>
<reference evidence="3 4" key="1">
    <citation type="journal article" date="2017" name="Curr. Biol.">
        <title>Genome architecture and evolution of a unichromosomal asexual nematode.</title>
        <authorList>
            <person name="Fradin H."/>
            <person name="Zegar C."/>
            <person name="Gutwein M."/>
            <person name="Lucas J."/>
            <person name="Kovtun M."/>
            <person name="Corcoran D."/>
            <person name="Baugh L.R."/>
            <person name="Kiontke K."/>
            <person name="Gunsalus K."/>
            <person name="Fitch D.H."/>
            <person name="Piano F."/>
        </authorList>
    </citation>
    <scope>NUCLEOTIDE SEQUENCE [LARGE SCALE GENOMIC DNA]</scope>
    <source>
        <strain evidence="3">PF1309</strain>
    </source>
</reference>
<evidence type="ECO:0000313" key="4">
    <source>
        <dbReference type="Proteomes" id="UP000218231"/>
    </source>
</evidence>
<gene>
    <name evidence="3" type="ORF">WR25_08963</name>
</gene>
<feature type="domain" description="Aminopeptidase N-like N-terminal" evidence="2">
    <location>
        <begin position="105"/>
        <end position="213"/>
    </location>
</feature>
<dbReference type="SUPFAM" id="SSF63737">
    <property type="entry name" value="Leukotriene A4 hydrolase N-terminal domain"/>
    <property type="match status" value="1"/>
</dbReference>
<organism evidence="3 4">
    <name type="scientific">Diploscapter pachys</name>
    <dbReference type="NCBI Taxonomy" id="2018661"/>
    <lineage>
        <taxon>Eukaryota</taxon>
        <taxon>Metazoa</taxon>
        <taxon>Ecdysozoa</taxon>
        <taxon>Nematoda</taxon>
        <taxon>Chromadorea</taxon>
        <taxon>Rhabditida</taxon>
        <taxon>Rhabditina</taxon>
        <taxon>Rhabditomorpha</taxon>
        <taxon>Rhabditoidea</taxon>
        <taxon>Rhabditidae</taxon>
        <taxon>Diploscapter</taxon>
    </lineage>
</organism>
<dbReference type="PANTHER" id="PTHR46322:SF1">
    <property type="entry name" value="PUROMYCIN-SENSITIVE AMINOPEPTIDASE"/>
    <property type="match status" value="1"/>
</dbReference>
<dbReference type="Gene3D" id="3.30.2010.30">
    <property type="match status" value="1"/>
</dbReference>
<comment type="caution">
    <text evidence="3">The sequence shown here is derived from an EMBL/GenBank/DDBJ whole genome shotgun (WGS) entry which is preliminary data.</text>
</comment>
<dbReference type="STRING" id="2018661.A0A2A2KKW3"/>
<accession>A0A2A2KKW3</accession>
<proteinExistence type="predicted"/>
<feature type="region of interest" description="Disordered" evidence="1">
    <location>
        <begin position="285"/>
        <end position="321"/>
    </location>
</feature>
<dbReference type="PANTHER" id="PTHR46322">
    <property type="entry name" value="PUROMYCIN-SENSITIVE AMINOPEPTIDASE"/>
    <property type="match status" value="1"/>
</dbReference>
<dbReference type="InterPro" id="IPR012779">
    <property type="entry name" value="Peptidase_M1_pepN"/>
</dbReference>
<sequence>MAGRGRGGSYKGLMLDVSNSIAQPAVSAPATAISRHDYRPPAWAVPETRLVFDLDAAATRVTATLSVTRNPDGGAGQPLRLDGAGQELLAVRVDGVAVRDWRIEGEQLVVPLPGDAHMVETEVEIAPERNTQLMGLYASGGILCTQCEAEGFRRITYFPDRPDVLSRYSVRLVADKARYPVLLANGDPVESGDLEDGRHWAEWNDPFPKPSYLFAIVAGNLAVNRGSFVTQSGREVALGIWVRAADIDKTHHALHALKLSMAWDERVYGREYDLDQLLYGDHLQQGRRADPHDGDDPGAPGVPRCDGPVFQPLRRDGGDVRGFRRLHGRGERHRSYPVPLVVQPGRHASCRRQSGP</sequence>
<dbReference type="EMBL" id="LIAE01008317">
    <property type="protein sequence ID" value="PAV74585.1"/>
    <property type="molecule type" value="Genomic_DNA"/>
</dbReference>
<keyword evidence="4" id="KW-1185">Reference proteome</keyword>
<protein>
    <recommendedName>
        <fullName evidence="2">Aminopeptidase N-like N-terminal domain-containing protein</fullName>
    </recommendedName>
</protein>
<evidence type="ECO:0000256" key="1">
    <source>
        <dbReference type="SAM" id="MobiDB-lite"/>
    </source>
</evidence>
<dbReference type="FunFam" id="2.60.40.1730:FF:000005">
    <property type="entry name" value="Aminopeptidase N"/>
    <property type="match status" value="1"/>
</dbReference>
<dbReference type="Gene3D" id="2.60.40.1730">
    <property type="entry name" value="tricorn interacting facor f3 domain"/>
    <property type="match status" value="1"/>
</dbReference>
<dbReference type="Proteomes" id="UP000218231">
    <property type="component" value="Unassembled WGS sequence"/>
</dbReference>
<dbReference type="OrthoDB" id="8193273at2759"/>
<dbReference type="Pfam" id="PF17900">
    <property type="entry name" value="Peptidase_M1_N"/>
    <property type="match status" value="1"/>
</dbReference>
<evidence type="ECO:0000313" key="3">
    <source>
        <dbReference type="EMBL" id="PAV74585.1"/>
    </source>
</evidence>
<evidence type="ECO:0000259" key="2">
    <source>
        <dbReference type="Pfam" id="PF17900"/>
    </source>
</evidence>
<name>A0A2A2KKW3_9BILA</name>
<dbReference type="GO" id="GO:0008270">
    <property type="term" value="F:zinc ion binding"/>
    <property type="evidence" value="ECO:0007669"/>
    <property type="project" value="InterPro"/>
</dbReference>
<dbReference type="AlphaFoldDB" id="A0A2A2KKW3"/>
<dbReference type="InterPro" id="IPR045357">
    <property type="entry name" value="Aminopeptidase_N-like_N"/>
</dbReference>